<keyword evidence="11" id="KW-1185">Reference proteome</keyword>
<evidence type="ECO:0000313" key="10">
    <source>
        <dbReference type="EMBL" id="PUE65533.1"/>
    </source>
</evidence>
<name>A0A363D2Q3_9BACT</name>
<accession>A0A363D2Q3</accession>
<keyword evidence="5 8" id="KW-0255">Endonuclease</keyword>
<evidence type="ECO:0000256" key="8">
    <source>
        <dbReference type="HAMAP-Rule" id="MF_00227"/>
    </source>
</evidence>
<dbReference type="InterPro" id="IPR000100">
    <property type="entry name" value="RNase_P"/>
</dbReference>
<dbReference type="EC" id="3.1.26.5" evidence="8 9"/>
<sequence>MSCLNKEHRLNSSRDFNKLYKSGKRWHTTSFVAFFSSSPTLKAAFVTSKKVGNAVNRNKARRRMRALFASYEQQLLIGNYIFVAKITLHDKTFLELKKDFDFALKRLEVLK</sequence>
<dbReference type="RefSeq" id="WP_108558406.1">
    <property type="nucleotide sequence ID" value="NZ_MUXE01000004.1"/>
</dbReference>
<evidence type="ECO:0000256" key="9">
    <source>
        <dbReference type="NCBIfam" id="TIGR00188"/>
    </source>
</evidence>
<dbReference type="Gene3D" id="3.30.230.10">
    <property type="match status" value="1"/>
</dbReference>
<dbReference type="InterPro" id="IPR022263">
    <property type="entry name" value="KxYKxGKxW"/>
</dbReference>
<evidence type="ECO:0000256" key="3">
    <source>
        <dbReference type="ARBA" id="ARBA00022722"/>
    </source>
</evidence>
<evidence type="ECO:0000256" key="5">
    <source>
        <dbReference type="ARBA" id="ARBA00022759"/>
    </source>
</evidence>
<proteinExistence type="inferred from homology"/>
<dbReference type="GO" id="GO:0042781">
    <property type="term" value="F:3'-tRNA processing endoribonuclease activity"/>
    <property type="evidence" value="ECO:0007669"/>
    <property type="project" value="TreeGrafter"/>
</dbReference>
<keyword evidence="4" id="KW-0732">Signal</keyword>
<dbReference type="GO" id="GO:0001682">
    <property type="term" value="P:tRNA 5'-leader removal"/>
    <property type="evidence" value="ECO:0007669"/>
    <property type="project" value="UniProtKB-UniRule"/>
</dbReference>
<comment type="subunit">
    <text evidence="8">Consists of a catalytic RNA component (M1 or rnpB) and a protein subunit.</text>
</comment>
<reference evidence="10 11" key="1">
    <citation type="submission" date="2017-02" db="EMBL/GenBank/DDBJ databases">
        <title>Arcobacter caeni sp. nov, a new Arcobacter species isolated from reclaimed water.</title>
        <authorList>
            <person name="Figueras M.J."/>
            <person name="Perez-Cataluna A."/>
            <person name="Salas-Masso N."/>
        </authorList>
    </citation>
    <scope>NUCLEOTIDE SEQUENCE [LARGE SCALE GENOMIC DNA]</scope>
    <source>
        <strain evidence="10 11">RW17-10</strain>
    </source>
</reference>
<organism evidence="10 11">
    <name type="scientific">Arcobacter caeni</name>
    <dbReference type="NCBI Taxonomy" id="1912877"/>
    <lineage>
        <taxon>Bacteria</taxon>
        <taxon>Pseudomonadati</taxon>
        <taxon>Campylobacterota</taxon>
        <taxon>Epsilonproteobacteria</taxon>
        <taxon>Campylobacterales</taxon>
        <taxon>Arcobacteraceae</taxon>
        <taxon>Arcobacter</taxon>
    </lineage>
</organism>
<dbReference type="NCBIfam" id="TIGR03715">
    <property type="entry name" value="KxYKxGKxW"/>
    <property type="match status" value="1"/>
</dbReference>
<keyword evidence="6 8" id="KW-0378">Hydrolase</keyword>
<comment type="caution">
    <text evidence="10">The sequence shown here is derived from an EMBL/GenBank/DDBJ whole genome shotgun (WGS) entry which is preliminary data.</text>
</comment>
<dbReference type="Proteomes" id="UP000251135">
    <property type="component" value="Unassembled WGS sequence"/>
</dbReference>
<comment type="similarity">
    <text evidence="8">Belongs to the RnpA family.</text>
</comment>
<dbReference type="GO" id="GO:0030677">
    <property type="term" value="C:ribonuclease P complex"/>
    <property type="evidence" value="ECO:0007669"/>
    <property type="project" value="TreeGrafter"/>
</dbReference>
<dbReference type="GO" id="GO:0004526">
    <property type="term" value="F:ribonuclease P activity"/>
    <property type="evidence" value="ECO:0007669"/>
    <property type="project" value="UniProtKB-UniRule"/>
</dbReference>
<keyword evidence="3 8" id="KW-0540">Nuclease</keyword>
<dbReference type="NCBIfam" id="TIGR00188">
    <property type="entry name" value="rnpA"/>
    <property type="match status" value="1"/>
</dbReference>
<evidence type="ECO:0000256" key="7">
    <source>
        <dbReference type="ARBA" id="ARBA00022884"/>
    </source>
</evidence>
<dbReference type="PANTHER" id="PTHR33992:SF1">
    <property type="entry name" value="RIBONUCLEASE P PROTEIN COMPONENT"/>
    <property type="match status" value="1"/>
</dbReference>
<dbReference type="EMBL" id="MUXE01000004">
    <property type="protein sequence ID" value="PUE65533.1"/>
    <property type="molecule type" value="Genomic_DNA"/>
</dbReference>
<gene>
    <name evidence="8" type="primary">rnpA</name>
    <name evidence="10" type="ORF">B0174_04210</name>
</gene>
<evidence type="ECO:0000256" key="1">
    <source>
        <dbReference type="ARBA" id="ARBA00002663"/>
    </source>
</evidence>
<dbReference type="Pfam" id="PF00825">
    <property type="entry name" value="Ribonuclease_P"/>
    <property type="match status" value="1"/>
</dbReference>
<keyword evidence="2 8" id="KW-0819">tRNA processing</keyword>
<dbReference type="HAMAP" id="MF_00227">
    <property type="entry name" value="RNase_P"/>
    <property type="match status" value="1"/>
</dbReference>
<keyword evidence="7 8" id="KW-0694">RNA-binding</keyword>
<evidence type="ECO:0000256" key="2">
    <source>
        <dbReference type="ARBA" id="ARBA00022694"/>
    </source>
</evidence>
<dbReference type="PANTHER" id="PTHR33992">
    <property type="entry name" value="RIBONUCLEASE P PROTEIN COMPONENT"/>
    <property type="match status" value="1"/>
</dbReference>
<dbReference type="PROSITE" id="PS00648">
    <property type="entry name" value="RIBONUCLEASE_P"/>
    <property type="match status" value="1"/>
</dbReference>
<dbReference type="GO" id="GO:0000049">
    <property type="term" value="F:tRNA binding"/>
    <property type="evidence" value="ECO:0007669"/>
    <property type="project" value="UniProtKB-UniRule"/>
</dbReference>
<dbReference type="AlphaFoldDB" id="A0A363D2Q3"/>
<dbReference type="InterPro" id="IPR014721">
    <property type="entry name" value="Ribsml_uS5_D2-typ_fold_subgr"/>
</dbReference>
<evidence type="ECO:0000256" key="4">
    <source>
        <dbReference type="ARBA" id="ARBA00022729"/>
    </source>
</evidence>
<protein>
    <recommendedName>
        <fullName evidence="8 9">Ribonuclease P protein component</fullName>
        <shortName evidence="8">RNase P protein</shortName>
        <shortName evidence="8">RNaseP protein</shortName>
        <ecNumber evidence="8 9">3.1.26.5</ecNumber>
    </recommendedName>
    <alternativeName>
        <fullName evidence="8">Protein C5</fullName>
    </alternativeName>
</protein>
<dbReference type="InterPro" id="IPR020539">
    <property type="entry name" value="RNase_P_CS"/>
</dbReference>
<evidence type="ECO:0000313" key="11">
    <source>
        <dbReference type="Proteomes" id="UP000251135"/>
    </source>
</evidence>
<dbReference type="InterPro" id="IPR020568">
    <property type="entry name" value="Ribosomal_Su5_D2-typ_SF"/>
</dbReference>
<evidence type="ECO:0000256" key="6">
    <source>
        <dbReference type="ARBA" id="ARBA00022801"/>
    </source>
</evidence>
<comment type="function">
    <text evidence="1 8">RNaseP catalyzes the removal of the 5'-leader sequence from pre-tRNA to produce the mature 5'-terminus. It can also cleave other RNA substrates such as 4.5S RNA. The protein component plays an auxiliary but essential role in vivo by binding to the 5'-leader sequence and broadening the substrate specificity of the ribozyme.</text>
</comment>
<dbReference type="SUPFAM" id="SSF54211">
    <property type="entry name" value="Ribosomal protein S5 domain 2-like"/>
    <property type="match status" value="1"/>
</dbReference>
<comment type="catalytic activity">
    <reaction evidence="8">
        <text>Endonucleolytic cleavage of RNA, removing 5'-extranucleotides from tRNA precursor.</text>
        <dbReference type="EC" id="3.1.26.5"/>
    </reaction>
</comment>